<evidence type="ECO:0000313" key="2">
    <source>
        <dbReference type="Proteomes" id="UP000593765"/>
    </source>
</evidence>
<protein>
    <recommendedName>
        <fullName evidence="3">Enolase C-terminal domain-containing protein</fullName>
    </recommendedName>
</protein>
<evidence type="ECO:0000313" key="1">
    <source>
        <dbReference type="EMBL" id="QOV88888.1"/>
    </source>
</evidence>
<dbReference type="SUPFAM" id="SSF51604">
    <property type="entry name" value="Enolase C-terminal domain-like"/>
    <property type="match status" value="1"/>
</dbReference>
<name>A0A7M2WTP5_9BACT</name>
<evidence type="ECO:0008006" key="3">
    <source>
        <dbReference type="Google" id="ProtNLM"/>
    </source>
</evidence>
<dbReference type="KEGG" id="hbs:IPV69_22085"/>
<proteinExistence type="predicted"/>
<gene>
    <name evidence="1" type="ORF">IPV69_22085</name>
</gene>
<dbReference type="InterPro" id="IPR036849">
    <property type="entry name" value="Enolase-like_C_sf"/>
</dbReference>
<dbReference type="EMBL" id="CP063458">
    <property type="protein sequence ID" value="QOV88888.1"/>
    <property type="molecule type" value="Genomic_DNA"/>
</dbReference>
<organism evidence="1 2">
    <name type="scientific">Humisphaera borealis</name>
    <dbReference type="NCBI Taxonomy" id="2807512"/>
    <lineage>
        <taxon>Bacteria</taxon>
        <taxon>Pseudomonadati</taxon>
        <taxon>Planctomycetota</taxon>
        <taxon>Phycisphaerae</taxon>
        <taxon>Tepidisphaerales</taxon>
        <taxon>Tepidisphaeraceae</taxon>
        <taxon>Humisphaera</taxon>
    </lineage>
</organism>
<sequence length="482" mass="52747">MPIRVLSTELYVLPMRTRMPFRYGIITVTELPHLFLKAEVEVDGRRQTGFAADHLALKWFTKNPDSSHLRDTLELVEVIESACTIARAVPKVPTVFAFWKYLYEMQSAWGGGWGKPPLLSHFGTSLVERAVIDAFCKARSVPFWKAIRHNTLGVELGTLQPELEGTQPADWLPPAPLGEVIARHTIGLIDPLTDSQIADADRIQDGLPQSLEACIRAYGLTHFKIKLCGEAPKDIDRIRNIAAVLQCTVADGDYRYTLDANENFKSAGGFREFWSKLSEEPSLSDFLTRLLFVEQPLHRDVALSAAVGHEFVAWPDRPPMIIDESDGSVPSAREALALGYVGTSHKNCKGVIKGLGNACLIASRNKTSPAAQFRISGEDLLNVGPIALLQDLAVVSALGIADVERNGHHYFRGLAAIPEGVQAAVLKNHGDLYRLANGGYPSVRPVGGRLRIGSVNAAPFGTAFDFDPTAFIPFSTWSKGLS</sequence>
<keyword evidence="2" id="KW-1185">Reference proteome</keyword>
<dbReference type="Gene3D" id="3.20.20.120">
    <property type="entry name" value="Enolase-like C-terminal domain"/>
    <property type="match status" value="1"/>
</dbReference>
<dbReference type="Proteomes" id="UP000593765">
    <property type="component" value="Chromosome"/>
</dbReference>
<accession>A0A7M2WTP5</accession>
<dbReference type="AlphaFoldDB" id="A0A7M2WTP5"/>
<reference evidence="1 2" key="1">
    <citation type="submission" date="2020-10" db="EMBL/GenBank/DDBJ databases">
        <title>Wide distribution of Phycisphaera-like planctomycetes from WD2101 soil group in peatlands and genome analysis of the first cultivated representative.</title>
        <authorList>
            <person name="Dedysh S.N."/>
            <person name="Beletsky A.V."/>
            <person name="Ivanova A."/>
            <person name="Kulichevskaya I.S."/>
            <person name="Suzina N.E."/>
            <person name="Philippov D.A."/>
            <person name="Rakitin A.L."/>
            <person name="Mardanov A.V."/>
            <person name="Ravin N.V."/>
        </authorList>
    </citation>
    <scope>NUCLEOTIDE SEQUENCE [LARGE SCALE GENOMIC DNA]</scope>
    <source>
        <strain evidence="1 2">M1803</strain>
    </source>
</reference>
<dbReference type="RefSeq" id="WP_206291897.1">
    <property type="nucleotide sequence ID" value="NZ_CP063458.1"/>
</dbReference>